<evidence type="ECO:0000313" key="2">
    <source>
        <dbReference type="EMBL" id="GAX02592.1"/>
    </source>
</evidence>
<organism evidence="2 3">
    <name type="scientific">Secundilactobacillus pentosiphilus</name>
    <dbReference type="NCBI Taxonomy" id="1714682"/>
    <lineage>
        <taxon>Bacteria</taxon>
        <taxon>Bacillati</taxon>
        <taxon>Bacillota</taxon>
        <taxon>Bacilli</taxon>
        <taxon>Lactobacillales</taxon>
        <taxon>Lactobacillaceae</taxon>
        <taxon>Secundilactobacillus</taxon>
    </lineage>
</organism>
<dbReference type="EMBL" id="BCMH01000001">
    <property type="protein sequence ID" value="GAX02592.1"/>
    <property type="molecule type" value="Genomic_DNA"/>
</dbReference>
<dbReference type="InterPro" id="IPR000257">
    <property type="entry name" value="Uroporphyrinogen_deCOase"/>
</dbReference>
<dbReference type="InterPro" id="IPR038071">
    <property type="entry name" value="UROD/MetE-like_sf"/>
</dbReference>
<evidence type="ECO:0000259" key="1">
    <source>
        <dbReference type="Pfam" id="PF01208"/>
    </source>
</evidence>
<dbReference type="SUPFAM" id="SSF51726">
    <property type="entry name" value="UROD/MetE-like"/>
    <property type="match status" value="1"/>
</dbReference>
<comment type="caution">
    <text evidence="2">The sequence shown here is derived from an EMBL/GenBank/DDBJ whole genome shotgun (WGS) entry which is preliminary data.</text>
</comment>
<dbReference type="GO" id="GO:0006779">
    <property type="term" value="P:porphyrin-containing compound biosynthetic process"/>
    <property type="evidence" value="ECO:0007669"/>
    <property type="project" value="InterPro"/>
</dbReference>
<dbReference type="RefSeq" id="WP_089087579.1">
    <property type="nucleotide sequence ID" value="NZ_BCMH01000001.1"/>
</dbReference>
<accession>A0A1Z5ILZ4</accession>
<name>A0A1Z5ILZ4_9LACO</name>
<proteinExistence type="predicted"/>
<dbReference type="Gene3D" id="3.20.20.210">
    <property type="match status" value="1"/>
</dbReference>
<dbReference type="PANTHER" id="PTHR47099:SF1">
    <property type="entry name" value="METHYLCOBAMIDE:COM METHYLTRANSFERASE MTBA"/>
    <property type="match status" value="1"/>
</dbReference>
<dbReference type="GO" id="GO:0004853">
    <property type="term" value="F:uroporphyrinogen decarboxylase activity"/>
    <property type="evidence" value="ECO:0007669"/>
    <property type="project" value="InterPro"/>
</dbReference>
<dbReference type="Proteomes" id="UP000198430">
    <property type="component" value="Unassembled WGS sequence"/>
</dbReference>
<feature type="domain" description="Uroporphyrinogen decarboxylase (URO-D)" evidence="1">
    <location>
        <begin position="73"/>
        <end position="335"/>
    </location>
</feature>
<dbReference type="AlphaFoldDB" id="A0A1Z5ILZ4"/>
<sequence>MKKSELLKAFNNEDEQEVPFSVWHHFTPNEHVEATKDNGMFETDLEKEPAYVDSVDADFIKLMNDGYFTYHFNNVADPTDLAALAKIQPIAADHPWLVDQARLITEQLKALKHPTIVLNNVFSAVTLFKWALVVDEPERDLAEADTLFADLYTKDPKVVTHALTVINGDIKKQIQALYHAGLDGVLFSTQEIQDPRIGETFFNQVQKPLDQDLIAEINRDFKTSILHICGFGEATNHLPWFTDYQLPIINWATRVDGYTLGEGKQLFKDRIVFGGLGNTTEDVLYAGSQQEIQAEIDRLLDEAGTKGVMIGADCTVPRDTPVAHIRWAAEAAHTYLARKQAR</sequence>
<dbReference type="Pfam" id="PF01208">
    <property type="entry name" value="URO-D"/>
    <property type="match status" value="1"/>
</dbReference>
<protein>
    <submittedName>
        <fullName evidence="2">Uroporphyrinogen-III decarboxylase</fullName>
    </submittedName>
</protein>
<evidence type="ECO:0000313" key="3">
    <source>
        <dbReference type="Proteomes" id="UP000198430"/>
    </source>
</evidence>
<keyword evidence="3" id="KW-1185">Reference proteome</keyword>
<dbReference type="InterPro" id="IPR052024">
    <property type="entry name" value="Methanogen_methyltrans"/>
</dbReference>
<gene>
    <name evidence="2" type="ORF">IWT140_00189</name>
</gene>
<reference evidence="2 3" key="1">
    <citation type="submission" date="2015-11" db="EMBL/GenBank/DDBJ databases">
        <title>Draft genome sequences of new species of the genus Lactobacillus isolated from orchardgrass silage.</title>
        <authorList>
            <person name="Tohno M."/>
            <person name="Tanizawa Y."/>
            <person name="Arita M."/>
        </authorList>
    </citation>
    <scope>NUCLEOTIDE SEQUENCE [LARGE SCALE GENOMIC DNA]</scope>
    <source>
        <strain evidence="2 3">IWT140</strain>
    </source>
</reference>
<dbReference type="PANTHER" id="PTHR47099">
    <property type="entry name" value="METHYLCOBAMIDE:COM METHYLTRANSFERASE MTBA"/>
    <property type="match status" value="1"/>
</dbReference>